<dbReference type="RefSeq" id="WP_009744259.1">
    <property type="nucleotide sequence ID" value="NZ_CP017298.1"/>
</dbReference>
<dbReference type="InterPro" id="IPR012675">
    <property type="entry name" value="Beta-grasp_dom_sf"/>
</dbReference>
<accession>A0A1D8B3M1</accession>
<dbReference type="Pfam" id="PF02597">
    <property type="entry name" value="ThiS"/>
    <property type="match status" value="1"/>
</dbReference>
<keyword evidence="3" id="KW-1185">Reference proteome</keyword>
<dbReference type="InterPro" id="IPR016155">
    <property type="entry name" value="Mopterin_synth/thiamin_S_b"/>
</dbReference>
<feature type="domain" description="HTH marR-type" evidence="1">
    <location>
        <begin position="22"/>
        <end position="79"/>
    </location>
</feature>
<dbReference type="InterPro" id="IPR036388">
    <property type="entry name" value="WH-like_DNA-bd_sf"/>
</dbReference>
<dbReference type="Pfam" id="PF12802">
    <property type="entry name" value="MarR_2"/>
    <property type="match status" value="1"/>
</dbReference>
<dbReference type="STRING" id="178339.BH719_07690"/>
<gene>
    <name evidence="2" type="ORF">BH719_07690</name>
</gene>
<sequence length="329" mass="35107">MMTNETARPRRLADTLSAMVSLTPAQHALLERISRHAQPVTVAQLAQESDLHVSSVRETLEGLLELGLIEREQLPAQGRGRPALGYSTSMPADPAFAAQMLGQFARSVFAWLRTDLEDPAVAARSIGHRWADAALSEMNVPEHNHREVAEGFSIAGHMGKVRLFLTAMGFGAQSRTDDPLAVVLTACPFAEADAPDGLAFELRRGIVERVFERTATGVATWRLEQDDADPMVLVVHLEAAAGPRPKPLATTLRFFGGAAEAAGCDTREIPSDEAPATLGALVGLLRESDPALAPVLDVSSYLVNERSATLDTPLAPGARVDVLPPFAGG</sequence>
<dbReference type="EMBL" id="CP017298">
    <property type="protein sequence ID" value="AOS47737.1"/>
    <property type="molecule type" value="Genomic_DNA"/>
</dbReference>
<reference evidence="2 3" key="1">
    <citation type="submission" date="2016-09" db="EMBL/GenBank/DDBJ databases">
        <title>Complete genome sequence of Actinomyces hongkongensis HKU8.</title>
        <authorList>
            <person name="Gao Y.-X."/>
            <person name="Zhou Y.-Y."/>
            <person name="Xie Y."/>
            <person name="Wang M."/>
            <person name="Wang S.-J."/>
            <person name="Shen S.-G."/>
        </authorList>
    </citation>
    <scope>NUCLEOTIDE SEQUENCE [LARGE SCALE GENOMIC DNA]</scope>
    <source>
        <strain evidence="2 3">HKU8</strain>
    </source>
</reference>
<dbReference type="Gene3D" id="1.10.10.10">
    <property type="entry name" value="Winged helix-like DNA-binding domain superfamily/Winged helix DNA-binding domain"/>
    <property type="match status" value="1"/>
</dbReference>
<dbReference type="InterPro" id="IPR000835">
    <property type="entry name" value="HTH_MarR-typ"/>
</dbReference>
<dbReference type="InterPro" id="IPR003749">
    <property type="entry name" value="ThiS/MoaD-like"/>
</dbReference>
<dbReference type="InterPro" id="IPR036390">
    <property type="entry name" value="WH_DNA-bd_sf"/>
</dbReference>
<dbReference type="KEGG" id="phon:BH719_07690"/>
<dbReference type="Proteomes" id="UP000095214">
    <property type="component" value="Chromosome"/>
</dbReference>
<proteinExistence type="predicted"/>
<dbReference type="Gene3D" id="3.10.20.30">
    <property type="match status" value="1"/>
</dbReference>
<dbReference type="AlphaFoldDB" id="A0A1D8B3M1"/>
<organism evidence="2 3">
    <name type="scientific">Pauljensenia hongkongensis</name>
    <dbReference type="NCBI Taxonomy" id="178339"/>
    <lineage>
        <taxon>Bacteria</taxon>
        <taxon>Bacillati</taxon>
        <taxon>Actinomycetota</taxon>
        <taxon>Actinomycetes</taxon>
        <taxon>Actinomycetales</taxon>
        <taxon>Actinomycetaceae</taxon>
        <taxon>Pauljensenia</taxon>
    </lineage>
</organism>
<dbReference type="SUPFAM" id="SSF46785">
    <property type="entry name" value="Winged helix' DNA-binding domain"/>
    <property type="match status" value="1"/>
</dbReference>
<name>A0A1D8B3M1_9ACTO</name>
<evidence type="ECO:0000313" key="3">
    <source>
        <dbReference type="Proteomes" id="UP000095214"/>
    </source>
</evidence>
<protein>
    <submittedName>
        <fullName evidence="2">Molybdopterin synthase sulfur carrier subunit</fullName>
    </submittedName>
</protein>
<evidence type="ECO:0000313" key="2">
    <source>
        <dbReference type="EMBL" id="AOS47737.1"/>
    </source>
</evidence>
<dbReference type="SUPFAM" id="SSF54285">
    <property type="entry name" value="MoaD/ThiS"/>
    <property type="match status" value="1"/>
</dbReference>
<dbReference type="GO" id="GO:0003700">
    <property type="term" value="F:DNA-binding transcription factor activity"/>
    <property type="evidence" value="ECO:0007669"/>
    <property type="project" value="InterPro"/>
</dbReference>
<evidence type="ECO:0000259" key="1">
    <source>
        <dbReference type="Pfam" id="PF12802"/>
    </source>
</evidence>
<dbReference type="CDD" id="cd00754">
    <property type="entry name" value="Ubl_MoaD"/>
    <property type="match status" value="1"/>
</dbReference>